<proteinExistence type="predicted"/>
<dbReference type="EMBL" id="CP046171">
    <property type="protein sequence ID" value="QIS02157.1"/>
    <property type="molecule type" value="Genomic_DNA"/>
</dbReference>
<evidence type="ECO:0000313" key="2">
    <source>
        <dbReference type="Proteomes" id="UP000501705"/>
    </source>
</evidence>
<reference evidence="1 2" key="1">
    <citation type="journal article" date="2019" name="ACS Chem. Biol.">
        <title>Identification and Mobilization of a Cryptic Antibiotic Biosynthesis Gene Locus from a Human-Pathogenic Nocardia Isolate.</title>
        <authorList>
            <person name="Herisse M."/>
            <person name="Ishida K."/>
            <person name="Porter J.L."/>
            <person name="Howden B."/>
            <person name="Hertweck C."/>
            <person name="Stinear T.P."/>
            <person name="Pidot S.J."/>
        </authorList>
    </citation>
    <scope>NUCLEOTIDE SEQUENCE [LARGE SCALE GENOMIC DNA]</scope>
    <source>
        <strain evidence="1 2">AUSMDU00024985</strain>
    </source>
</reference>
<gene>
    <name evidence="1" type="ORF">F5X71_07345</name>
</gene>
<protein>
    <submittedName>
        <fullName evidence="1">Uncharacterized protein</fullName>
    </submittedName>
</protein>
<sequence length="124" mass="13703">MRSCVRISREQRNDQSVDHPLEIRALHGFFLVEQAIEDHRGHDVGDEFGVGARRDFAAFARPVHNGGIGRAAGLRDDPLDGFAQLLIAFDRRGDRGQDRIPLAARVQIHGADGDQVRTQAAGIR</sequence>
<dbReference type="Proteomes" id="UP000501705">
    <property type="component" value="Chromosome"/>
</dbReference>
<organism evidence="1 2">
    <name type="scientific">Nocardia brasiliensis</name>
    <dbReference type="NCBI Taxonomy" id="37326"/>
    <lineage>
        <taxon>Bacteria</taxon>
        <taxon>Bacillati</taxon>
        <taxon>Actinomycetota</taxon>
        <taxon>Actinomycetes</taxon>
        <taxon>Mycobacteriales</taxon>
        <taxon>Nocardiaceae</taxon>
        <taxon>Nocardia</taxon>
    </lineage>
</organism>
<dbReference type="AlphaFoldDB" id="A0A6G9XMK8"/>
<name>A0A6G9XMK8_NOCBR</name>
<evidence type="ECO:0000313" key="1">
    <source>
        <dbReference type="EMBL" id="QIS02157.1"/>
    </source>
</evidence>
<accession>A0A6G9XMK8</accession>